<comment type="caution">
    <text evidence="11">The sequence shown here is derived from an EMBL/GenBank/DDBJ whole genome shotgun (WGS) entry which is preliminary data.</text>
</comment>
<organism evidence="11 12">
    <name type="scientific">Candida theae</name>
    <dbReference type="NCBI Taxonomy" id="1198502"/>
    <lineage>
        <taxon>Eukaryota</taxon>
        <taxon>Fungi</taxon>
        <taxon>Dikarya</taxon>
        <taxon>Ascomycota</taxon>
        <taxon>Saccharomycotina</taxon>
        <taxon>Pichiomycetes</taxon>
        <taxon>Debaryomycetaceae</taxon>
        <taxon>Candida/Lodderomyces clade</taxon>
        <taxon>Candida</taxon>
    </lineage>
</organism>
<evidence type="ECO:0000256" key="10">
    <source>
        <dbReference type="SAM" id="Phobius"/>
    </source>
</evidence>
<dbReference type="SUPFAM" id="SSF48264">
    <property type="entry name" value="Cytochrome P450"/>
    <property type="match status" value="1"/>
</dbReference>
<dbReference type="Gene3D" id="1.10.630.10">
    <property type="entry name" value="Cytochrome P450"/>
    <property type="match status" value="1"/>
</dbReference>
<evidence type="ECO:0000256" key="5">
    <source>
        <dbReference type="ARBA" id="ARBA00023002"/>
    </source>
</evidence>
<protein>
    <submittedName>
        <fullName evidence="11">Uncharacterized protein</fullName>
    </submittedName>
</protein>
<keyword evidence="12" id="KW-1185">Reference proteome</keyword>
<evidence type="ECO:0000256" key="9">
    <source>
        <dbReference type="RuleBase" id="RU000461"/>
    </source>
</evidence>
<gene>
    <name evidence="11" type="ORF">KGF57_000680</name>
</gene>
<dbReference type="GeneID" id="76148739"/>
<keyword evidence="5 9" id="KW-0560">Oxidoreductase</keyword>
<keyword evidence="10" id="KW-0472">Membrane</keyword>
<keyword evidence="10" id="KW-1133">Transmembrane helix</keyword>
<evidence type="ECO:0000313" key="11">
    <source>
        <dbReference type="EMBL" id="KAI5966015.1"/>
    </source>
</evidence>
<dbReference type="EMBL" id="JAIHNG010000040">
    <property type="protein sequence ID" value="KAI5966015.1"/>
    <property type="molecule type" value="Genomic_DNA"/>
</dbReference>
<dbReference type="AlphaFoldDB" id="A0AAD5BJ40"/>
<dbReference type="Proteomes" id="UP001204833">
    <property type="component" value="Unassembled WGS sequence"/>
</dbReference>
<accession>A0AAD5BJ40</accession>
<comment type="similarity">
    <text evidence="2 9">Belongs to the cytochrome P450 family.</text>
</comment>
<dbReference type="PANTHER" id="PTHR24287">
    <property type="entry name" value="P450, PUTATIVE (EUROFUNG)-RELATED"/>
    <property type="match status" value="1"/>
</dbReference>
<dbReference type="InterPro" id="IPR047146">
    <property type="entry name" value="Cyt_P450_E_CYP52_fungi"/>
</dbReference>
<dbReference type="PANTHER" id="PTHR24287:SF1">
    <property type="entry name" value="P450, PUTATIVE (EUROFUNG)-RELATED"/>
    <property type="match status" value="1"/>
</dbReference>
<evidence type="ECO:0000313" key="12">
    <source>
        <dbReference type="Proteomes" id="UP001204833"/>
    </source>
</evidence>
<dbReference type="PROSITE" id="PS00086">
    <property type="entry name" value="CYTOCHROME_P450"/>
    <property type="match status" value="1"/>
</dbReference>
<dbReference type="InterPro" id="IPR002974">
    <property type="entry name" value="Cyt_P450_E_CYP52_ascomycetes"/>
</dbReference>
<reference evidence="11 12" key="1">
    <citation type="journal article" date="2022" name="DNA Res.">
        <title>Genome analysis of five recently described species of the CUG-Ser clade uncovers Candida theae as a new hybrid lineage with pathogenic potential in the Candida parapsilosis species complex.</title>
        <authorList>
            <person name="Mixao V."/>
            <person name="Del Olmo V."/>
            <person name="Hegedusova E."/>
            <person name="Saus E."/>
            <person name="Pryszcz L."/>
            <person name="Cillingova A."/>
            <person name="Nosek J."/>
            <person name="Gabaldon T."/>
        </authorList>
    </citation>
    <scope>NUCLEOTIDE SEQUENCE [LARGE SCALE GENOMIC DNA]</scope>
    <source>
        <strain evidence="11 12">CBS 12239</strain>
    </source>
</reference>
<dbReference type="InterPro" id="IPR002402">
    <property type="entry name" value="Cyt_P450_E_grp-II"/>
</dbReference>
<dbReference type="InterPro" id="IPR001128">
    <property type="entry name" value="Cyt_P450"/>
</dbReference>
<dbReference type="RefSeq" id="XP_051610809.1">
    <property type="nucleotide sequence ID" value="XM_051755174.1"/>
</dbReference>
<keyword evidence="10" id="KW-0812">Transmembrane</keyword>
<dbReference type="InterPro" id="IPR036396">
    <property type="entry name" value="Cyt_P450_sf"/>
</dbReference>
<evidence type="ECO:0000256" key="7">
    <source>
        <dbReference type="ARBA" id="ARBA00023033"/>
    </source>
</evidence>
<evidence type="ECO:0000256" key="3">
    <source>
        <dbReference type="ARBA" id="ARBA00022617"/>
    </source>
</evidence>
<comment type="cofactor">
    <cofactor evidence="1 8">
        <name>heme</name>
        <dbReference type="ChEBI" id="CHEBI:30413"/>
    </cofactor>
</comment>
<dbReference type="GO" id="GO:0020037">
    <property type="term" value="F:heme binding"/>
    <property type="evidence" value="ECO:0007669"/>
    <property type="project" value="InterPro"/>
</dbReference>
<dbReference type="PRINTS" id="PR00385">
    <property type="entry name" value="P450"/>
</dbReference>
<sequence length="532" mass="60902">MSSSSSSSSIIDHVTDFGQELLPYLTKWYTIVFLIVLTYIPLLNLRNYYVAWKLGCQDPPKFSKAGFTGVFALIEAVKKKNAGRLADWGDEEFDHYPNHSLYLNVVGLLKIVFTVDPENIKAVLATQFNDFSLGTRHAHFAPLLGDGIFTLDGNGWKDSRAMLRPQFAREQIAHVKSLEPHLQILAKHIRSTNFNTFDLQELFFKFTVDTATEFLFGESVHSLYDEKLGVAPPNNIPGRESFADAFNKSQKYLATRTYMQMFYFFINPKEFRDCNAKVQHLAKYFVNKALNFTPEELEEKSKDGYIFLYELVKQTRNPKVLQDQLLNIMVAGRDTTAGLLSFTMYELARNPHIWQKLRQEIVENFGEGEDSRVEAITFETLKKCEYLKAVLNEALRLYPSVPVNFRTATRDTTLPRGGGADGSKPIFVPKGSTVAYMVYKTHRLEEYYGKDSKEFKPERWENAKRLGWAYVPFNGGPRICLGQQFALTEASYVVARLAQLFPTLESQDDNYPPKKCIHLTMNLDEGVFVKMK</sequence>
<dbReference type="PRINTS" id="PR00464">
    <property type="entry name" value="EP450II"/>
</dbReference>
<name>A0AAD5BJ40_9ASCO</name>
<dbReference type="GO" id="GO:0016712">
    <property type="term" value="F:oxidoreductase activity, acting on paired donors, with incorporation or reduction of molecular oxygen, reduced flavin or flavoprotein as one donor, and incorporation of one atom of oxygen"/>
    <property type="evidence" value="ECO:0007669"/>
    <property type="project" value="InterPro"/>
</dbReference>
<evidence type="ECO:0000256" key="2">
    <source>
        <dbReference type="ARBA" id="ARBA00010617"/>
    </source>
</evidence>
<evidence type="ECO:0000256" key="8">
    <source>
        <dbReference type="PIRSR" id="PIRSR602402-1"/>
    </source>
</evidence>
<keyword evidence="6 8" id="KW-0408">Iron</keyword>
<evidence type="ECO:0000256" key="6">
    <source>
        <dbReference type="ARBA" id="ARBA00023004"/>
    </source>
</evidence>
<feature type="transmembrane region" description="Helical" evidence="10">
    <location>
        <begin position="28"/>
        <end position="45"/>
    </location>
</feature>
<evidence type="ECO:0000256" key="1">
    <source>
        <dbReference type="ARBA" id="ARBA00001971"/>
    </source>
</evidence>
<keyword evidence="7 9" id="KW-0503">Monooxygenase</keyword>
<dbReference type="PRINTS" id="PR01239">
    <property type="entry name" value="EP450IICYP52"/>
</dbReference>
<dbReference type="Pfam" id="PF00067">
    <property type="entry name" value="p450"/>
    <property type="match status" value="1"/>
</dbReference>
<evidence type="ECO:0000256" key="4">
    <source>
        <dbReference type="ARBA" id="ARBA00022723"/>
    </source>
</evidence>
<dbReference type="GO" id="GO:0005506">
    <property type="term" value="F:iron ion binding"/>
    <property type="evidence" value="ECO:0007669"/>
    <property type="project" value="InterPro"/>
</dbReference>
<keyword evidence="4 8" id="KW-0479">Metal-binding</keyword>
<feature type="binding site" description="axial binding residue" evidence="8">
    <location>
        <position position="480"/>
    </location>
    <ligand>
        <name>heme</name>
        <dbReference type="ChEBI" id="CHEBI:30413"/>
    </ligand>
    <ligandPart>
        <name>Fe</name>
        <dbReference type="ChEBI" id="CHEBI:18248"/>
    </ligandPart>
</feature>
<proteinExistence type="inferred from homology"/>
<dbReference type="CDD" id="cd11063">
    <property type="entry name" value="CYP52"/>
    <property type="match status" value="1"/>
</dbReference>
<dbReference type="InterPro" id="IPR017972">
    <property type="entry name" value="Cyt_P450_CS"/>
</dbReference>
<keyword evidence="3 8" id="KW-0349">Heme</keyword>